<protein>
    <submittedName>
        <fullName evidence="2">Universal stress protein</fullName>
    </submittedName>
</protein>
<dbReference type="InterPro" id="IPR014729">
    <property type="entry name" value="Rossmann-like_a/b/a_fold"/>
</dbReference>
<comment type="caution">
    <text evidence="2">The sequence shown here is derived from an EMBL/GenBank/DDBJ whole genome shotgun (WGS) entry which is preliminary data.</text>
</comment>
<dbReference type="RefSeq" id="WP_274325635.1">
    <property type="nucleotide sequence ID" value="NZ_CP118158.1"/>
</dbReference>
<evidence type="ECO:0000313" key="2">
    <source>
        <dbReference type="EMBL" id="MFC7140068.1"/>
    </source>
</evidence>
<proteinExistence type="predicted"/>
<dbReference type="Gene3D" id="3.40.50.620">
    <property type="entry name" value="HUPs"/>
    <property type="match status" value="1"/>
</dbReference>
<evidence type="ECO:0000259" key="1">
    <source>
        <dbReference type="Pfam" id="PF00582"/>
    </source>
</evidence>
<dbReference type="SUPFAM" id="SSF52402">
    <property type="entry name" value="Adenine nucleotide alpha hydrolases-like"/>
    <property type="match status" value="1"/>
</dbReference>
<dbReference type="CDD" id="cd00293">
    <property type="entry name" value="USP-like"/>
    <property type="match status" value="1"/>
</dbReference>
<keyword evidence="3" id="KW-1185">Reference proteome</keyword>
<dbReference type="Proteomes" id="UP001596432">
    <property type="component" value="Unassembled WGS sequence"/>
</dbReference>
<accession>A0ABD5Y2H8</accession>
<dbReference type="GeneID" id="78820342"/>
<name>A0ABD5Y2H8_9EURY</name>
<dbReference type="PRINTS" id="PR01438">
    <property type="entry name" value="UNVRSLSTRESS"/>
</dbReference>
<dbReference type="Pfam" id="PF00582">
    <property type="entry name" value="Usp"/>
    <property type="match status" value="1"/>
</dbReference>
<dbReference type="InterPro" id="IPR006015">
    <property type="entry name" value="Universal_stress_UspA"/>
</dbReference>
<evidence type="ECO:0000313" key="3">
    <source>
        <dbReference type="Proteomes" id="UP001596432"/>
    </source>
</evidence>
<dbReference type="InterPro" id="IPR006016">
    <property type="entry name" value="UspA"/>
</dbReference>
<sequence>MTELVVGTDAAESSDALADYLADVVDTDDTLYVVNSLVGGEDTTGGDVQAGERAIQVVVDRMEELPVTVETHQFVRGNEPVEDLLAFAEEVDADEFVIGVHKRTPVGKVVFGSTAQNLLLAADRPVRCVPLVE</sequence>
<reference evidence="2 3" key="1">
    <citation type="journal article" date="2019" name="Int. J. Syst. Evol. Microbiol.">
        <title>The Global Catalogue of Microorganisms (GCM) 10K type strain sequencing project: providing services to taxonomists for standard genome sequencing and annotation.</title>
        <authorList>
            <consortium name="The Broad Institute Genomics Platform"/>
            <consortium name="The Broad Institute Genome Sequencing Center for Infectious Disease"/>
            <person name="Wu L."/>
            <person name="Ma J."/>
        </authorList>
    </citation>
    <scope>NUCLEOTIDE SEQUENCE [LARGE SCALE GENOMIC DNA]</scope>
    <source>
        <strain evidence="2 3">XZYJT29</strain>
    </source>
</reference>
<dbReference type="AlphaFoldDB" id="A0ABD5Y2H8"/>
<feature type="domain" description="UspA" evidence="1">
    <location>
        <begin position="4"/>
        <end position="130"/>
    </location>
</feature>
<dbReference type="EMBL" id="JBHTAS010000001">
    <property type="protein sequence ID" value="MFC7140068.1"/>
    <property type="molecule type" value="Genomic_DNA"/>
</dbReference>
<gene>
    <name evidence="2" type="ORF">ACFQMA_09505</name>
</gene>
<organism evidence="2 3">
    <name type="scientific">Halosimplex aquaticum</name>
    <dbReference type="NCBI Taxonomy" id="3026162"/>
    <lineage>
        <taxon>Archaea</taxon>
        <taxon>Methanobacteriati</taxon>
        <taxon>Methanobacteriota</taxon>
        <taxon>Stenosarchaea group</taxon>
        <taxon>Halobacteria</taxon>
        <taxon>Halobacteriales</taxon>
        <taxon>Haloarculaceae</taxon>
        <taxon>Halosimplex</taxon>
    </lineage>
</organism>